<sequence length="76" mass="8547">MAARNSPYSYKLQTLVTLLCRYKVISGGSWRSHQIHHRDLPPSYRMGCGGGSVDQGLRSLSVTSRKYSQPKLGMYI</sequence>
<gene>
    <name evidence="1" type="ORF">MIMGU_mgv1a017419mg</name>
</gene>
<dbReference type="AlphaFoldDB" id="A0A022PQ69"/>
<evidence type="ECO:0000313" key="2">
    <source>
        <dbReference type="Proteomes" id="UP000030748"/>
    </source>
</evidence>
<proteinExistence type="predicted"/>
<accession>A0A022PQ69</accession>
<name>A0A022PQ69_ERYGU</name>
<evidence type="ECO:0000313" key="1">
    <source>
        <dbReference type="EMBL" id="EYU18447.1"/>
    </source>
</evidence>
<dbReference type="Proteomes" id="UP000030748">
    <property type="component" value="Unassembled WGS sequence"/>
</dbReference>
<dbReference type="eggNOG" id="ENOG502S4S2">
    <property type="taxonomic scope" value="Eukaryota"/>
</dbReference>
<dbReference type="EMBL" id="KI632331">
    <property type="protein sequence ID" value="EYU18447.1"/>
    <property type="molecule type" value="Genomic_DNA"/>
</dbReference>
<protein>
    <submittedName>
        <fullName evidence="1">Uncharacterized protein</fullName>
    </submittedName>
</protein>
<reference evidence="1 2" key="1">
    <citation type="journal article" date="2013" name="Proc. Natl. Acad. Sci. U.S.A.">
        <title>Fine-scale variation in meiotic recombination in Mimulus inferred from population shotgun sequencing.</title>
        <authorList>
            <person name="Hellsten U."/>
            <person name="Wright K.M."/>
            <person name="Jenkins J."/>
            <person name="Shu S."/>
            <person name="Yuan Y."/>
            <person name="Wessler S.R."/>
            <person name="Schmutz J."/>
            <person name="Willis J.H."/>
            <person name="Rokhsar D.S."/>
        </authorList>
    </citation>
    <scope>NUCLEOTIDE SEQUENCE [LARGE SCALE GENOMIC DNA]</scope>
    <source>
        <strain evidence="2">cv. DUN x IM62</strain>
    </source>
</reference>
<organism evidence="1 2">
    <name type="scientific">Erythranthe guttata</name>
    <name type="common">Yellow monkey flower</name>
    <name type="synonym">Mimulus guttatus</name>
    <dbReference type="NCBI Taxonomy" id="4155"/>
    <lineage>
        <taxon>Eukaryota</taxon>
        <taxon>Viridiplantae</taxon>
        <taxon>Streptophyta</taxon>
        <taxon>Embryophyta</taxon>
        <taxon>Tracheophyta</taxon>
        <taxon>Spermatophyta</taxon>
        <taxon>Magnoliopsida</taxon>
        <taxon>eudicotyledons</taxon>
        <taxon>Gunneridae</taxon>
        <taxon>Pentapetalae</taxon>
        <taxon>asterids</taxon>
        <taxon>lamiids</taxon>
        <taxon>Lamiales</taxon>
        <taxon>Phrymaceae</taxon>
        <taxon>Erythranthe</taxon>
    </lineage>
</organism>
<keyword evidence="2" id="KW-1185">Reference proteome</keyword>